<keyword evidence="3" id="KW-0472">Membrane</keyword>
<evidence type="ECO:0000313" key="5">
    <source>
        <dbReference type="Proteomes" id="UP000001950"/>
    </source>
</evidence>
<accession>Q4UFI9</accession>
<dbReference type="InParanoid" id="Q4UFI9"/>
<dbReference type="AlphaFoldDB" id="Q4UFI9"/>
<dbReference type="Proteomes" id="UP000001950">
    <property type="component" value="Chromosome 2"/>
</dbReference>
<keyword evidence="3" id="KW-0812">Transmembrane</keyword>
<gene>
    <name evidence="4" type="ORF">TA15500</name>
</gene>
<proteinExistence type="predicted"/>
<feature type="transmembrane region" description="Helical" evidence="3">
    <location>
        <begin position="51"/>
        <end position="71"/>
    </location>
</feature>
<feature type="compositionally biased region" description="Polar residues" evidence="2">
    <location>
        <begin position="408"/>
        <end position="417"/>
    </location>
</feature>
<evidence type="ECO:0000313" key="4">
    <source>
        <dbReference type="EMBL" id="CAI74127.1"/>
    </source>
</evidence>
<organism evidence="4 5">
    <name type="scientific">Theileria annulata</name>
    <dbReference type="NCBI Taxonomy" id="5874"/>
    <lineage>
        <taxon>Eukaryota</taxon>
        <taxon>Sar</taxon>
        <taxon>Alveolata</taxon>
        <taxon>Apicomplexa</taxon>
        <taxon>Aconoidasida</taxon>
        <taxon>Piroplasmida</taxon>
        <taxon>Theileriidae</taxon>
        <taxon>Theileria</taxon>
    </lineage>
</organism>
<evidence type="ECO:0000256" key="3">
    <source>
        <dbReference type="SAM" id="Phobius"/>
    </source>
</evidence>
<evidence type="ECO:0000256" key="2">
    <source>
        <dbReference type="SAM" id="MobiDB-lite"/>
    </source>
</evidence>
<keyword evidence="5" id="KW-1185">Reference proteome</keyword>
<dbReference type="RefSeq" id="XP_951859.1">
    <property type="nucleotide sequence ID" value="XM_946766.1"/>
</dbReference>
<feature type="coiled-coil region" evidence="1">
    <location>
        <begin position="99"/>
        <end position="126"/>
    </location>
</feature>
<sequence>MFRVVKSIFRGSKVYIGWGIYTFTNSSFKIYKALNDEFQVEPDCLQTKARVFYISGFIVICLHIFVAGTVLGQAVPPKGVPLVIYKFLKRIIISKTIKGSRLKLKAEELQIAAKALQDKATNEKVNIHTQAGTLASSAQTLAENTPPQAFVNADTVIDKFDELEDAYNQLSTSSPVDQAKVEKEFNTVKHIYDTMINVKKAKKLQEQVGTQDGKGGSDQKIWYYANELYGKANILAGAEKLKAPEAQDGEDPTKELKHLAEKLRDAVGQNDNSGLQKALSELSTARESNPKDLIPMAKDVIDKYNSVKEAYEKVKAQASEYTKALTKTGETSKYTNVKSAFQALESAYNLGKCKDITPIFDKEYIDIQTSIVSDRLTSKATEIESKAQALRTTAERQSTTELADNRNNDINSTTNKLGSELPTKATTLKSKAEKLYNAAQRLEETAEDPSPLADLKNHAEELATAAKKDTTSDGLFYAAQALESGGGDSLEDKATKVITKFDKVQRAYTALMTKAKQIGKQGHSEVNSVENEYTELKEHYDGMLNLTKLSKMAKDLTGTLQGPATTLASSVKELRDNTDGNDYPKAQTVIQNYEKVESAYTSLGDKQSVKDKFEALKTLYDKIFKFTKVKYYSEQLEGAADPSGDAEKVITFFNSVVVAYNALGETEQKHVKDQFTELQTEYSNGIYKYKFHILTIPFMVTNWLNFLRYVFMGSWGVYHEKVCKGTGNEQPGRTGCPKPEDSATETVNSIKLELTNSTSDITHKIILNGTGSSGTVSTSKAITLASGGDVTLTINLPGGEIKLSKLTISGTNLTIQGGTSRVSVTKKSNPWVTGTPVKLHSSNGATLTGTTLTINKQDPGGKEATITGSPSGGNVELNYSTGSGTIEISGTAITALEGKFIPDELHDKHKEQKCCIYSKQYTWQDSANTYVVWWNIFNILMPLQICLAAIFIYSLNNREYHSYLLSCSSSNAAG</sequence>
<evidence type="ECO:0000256" key="1">
    <source>
        <dbReference type="SAM" id="Coils"/>
    </source>
</evidence>
<feature type="transmembrane region" description="Helical" evidence="3">
    <location>
        <begin position="932"/>
        <end position="955"/>
    </location>
</feature>
<name>Q4UFI9_THEAN</name>
<keyword evidence="3" id="KW-1133">Transmembrane helix</keyword>
<reference evidence="4 5" key="1">
    <citation type="journal article" date="2005" name="Science">
        <title>Genome of the host-cell transforming parasite Theileria annulata compared with T. parva.</title>
        <authorList>
            <person name="Pain A."/>
            <person name="Renauld H."/>
            <person name="Berriman M."/>
            <person name="Murphy L."/>
            <person name="Yeats C.A."/>
            <person name="Weir W."/>
            <person name="Kerhornou A."/>
            <person name="Aslett M."/>
            <person name="Bishop R."/>
            <person name="Bouchier C."/>
            <person name="Cochet M."/>
            <person name="Coulson R.M.R."/>
            <person name="Cronin A."/>
            <person name="de Villiers E.P."/>
            <person name="Fraser A."/>
            <person name="Fosker N."/>
            <person name="Gardner M."/>
            <person name="Goble A."/>
            <person name="Griffiths-Jones S."/>
            <person name="Harris D.E."/>
            <person name="Katzer F."/>
            <person name="Larke N."/>
            <person name="Lord A."/>
            <person name="Maser P."/>
            <person name="McKellar S."/>
            <person name="Mooney P."/>
            <person name="Morton F."/>
            <person name="Nene V."/>
            <person name="O'Neil S."/>
            <person name="Price C."/>
            <person name="Quail M.A."/>
            <person name="Rabbinowitsch E."/>
            <person name="Rawlings N.D."/>
            <person name="Rutter S."/>
            <person name="Saunders D."/>
            <person name="Seeger K."/>
            <person name="Shah T."/>
            <person name="Squares R."/>
            <person name="Squares S."/>
            <person name="Tivey A."/>
            <person name="Walker A.R."/>
            <person name="Woodward J."/>
            <person name="Dobbelaere D.A.E."/>
            <person name="Langsley G."/>
            <person name="Rajandream M.A."/>
            <person name="McKeever D."/>
            <person name="Shiels B."/>
            <person name="Tait A."/>
            <person name="Barrell B.G."/>
            <person name="Hall N."/>
        </authorList>
    </citation>
    <scope>NUCLEOTIDE SEQUENCE [LARGE SCALE GENOMIC DNA]</scope>
    <source>
        <strain evidence="5">Ankara</strain>
    </source>
</reference>
<dbReference type="EMBL" id="CR940348">
    <property type="protein sequence ID" value="CAI74127.1"/>
    <property type="molecule type" value="Genomic_DNA"/>
</dbReference>
<keyword evidence="1" id="KW-0175">Coiled coil</keyword>
<protein>
    <submittedName>
        <fullName evidence="4">Tpr-related protein family member, putative</fullName>
    </submittedName>
</protein>
<feature type="region of interest" description="Disordered" evidence="2">
    <location>
        <begin position="396"/>
        <end position="420"/>
    </location>
</feature>
<dbReference type="KEGG" id="tan:TA15500"/>
<dbReference type="GeneID" id="3861622"/>
<dbReference type="VEuPathDB" id="PiroplasmaDB:TA15500"/>